<dbReference type="AlphaFoldDB" id="A0A1Y2AUA2"/>
<name>A0A1Y2AUA2_9TREE</name>
<evidence type="ECO:0000313" key="2">
    <source>
        <dbReference type="Proteomes" id="UP000193986"/>
    </source>
</evidence>
<dbReference type="EMBL" id="MCFC01000051">
    <property type="protein sequence ID" value="ORY26034.1"/>
    <property type="molecule type" value="Genomic_DNA"/>
</dbReference>
<dbReference type="GO" id="GO:0005829">
    <property type="term" value="C:cytosol"/>
    <property type="evidence" value="ECO:0007669"/>
    <property type="project" value="TreeGrafter"/>
</dbReference>
<accession>A0A1Y2AUA2</accession>
<dbReference type="SUPFAM" id="SSF55298">
    <property type="entry name" value="YjgF-like"/>
    <property type="match status" value="1"/>
</dbReference>
<proteinExistence type="predicted"/>
<dbReference type="Pfam" id="PF01042">
    <property type="entry name" value="Ribonuc_L-PSP"/>
    <property type="match status" value="1"/>
</dbReference>
<evidence type="ECO:0000313" key="1">
    <source>
        <dbReference type="EMBL" id="ORY26034.1"/>
    </source>
</evidence>
<sequence length="133" mass="14252">MSTLSYSAATPLALENQETYGYSQAVRFGNALYISGQGGWRPDGSIEVDNAAQIALAFQNVDQALISAGGNGLTDVFKVTTFLAPFTDELAVLVSDEIKRRLPHKPLWTCIGVDKLAFPGMVCEVEIIAGLVD</sequence>
<organism evidence="1 2">
    <name type="scientific">Naematelia encephala</name>
    <dbReference type="NCBI Taxonomy" id="71784"/>
    <lineage>
        <taxon>Eukaryota</taxon>
        <taxon>Fungi</taxon>
        <taxon>Dikarya</taxon>
        <taxon>Basidiomycota</taxon>
        <taxon>Agaricomycotina</taxon>
        <taxon>Tremellomycetes</taxon>
        <taxon>Tremellales</taxon>
        <taxon>Naemateliaceae</taxon>
        <taxon>Naematelia</taxon>
    </lineage>
</organism>
<dbReference type="PANTHER" id="PTHR11803">
    <property type="entry name" value="2-IMINOBUTANOATE/2-IMINOPROPANOATE DEAMINASE RIDA"/>
    <property type="match status" value="1"/>
</dbReference>
<reference evidence="1 2" key="1">
    <citation type="submission" date="2016-07" db="EMBL/GenBank/DDBJ databases">
        <title>Pervasive Adenine N6-methylation of Active Genes in Fungi.</title>
        <authorList>
            <consortium name="DOE Joint Genome Institute"/>
            <person name="Mondo S.J."/>
            <person name="Dannebaum R.O."/>
            <person name="Kuo R.C."/>
            <person name="Labutti K."/>
            <person name="Haridas S."/>
            <person name="Kuo A."/>
            <person name="Salamov A."/>
            <person name="Ahrendt S.R."/>
            <person name="Lipzen A."/>
            <person name="Sullivan W."/>
            <person name="Andreopoulos W.B."/>
            <person name="Clum A."/>
            <person name="Lindquist E."/>
            <person name="Daum C."/>
            <person name="Ramamoorthy G.K."/>
            <person name="Gryganskyi A."/>
            <person name="Culley D."/>
            <person name="Magnuson J.K."/>
            <person name="James T.Y."/>
            <person name="O'Malley M.A."/>
            <person name="Stajich J.E."/>
            <person name="Spatafora J.W."/>
            <person name="Visel A."/>
            <person name="Grigoriev I.V."/>
        </authorList>
    </citation>
    <scope>NUCLEOTIDE SEQUENCE [LARGE SCALE GENOMIC DNA]</scope>
    <source>
        <strain evidence="1 2">68-887.2</strain>
    </source>
</reference>
<dbReference type="InterPro" id="IPR035959">
    <property type="entry name" value="RutC-like_sf"/>
</dbReference>
<dbReference type="InParanoid" id="A0A1Y2AUA2"/>
<comment type="caution">
    <text evidence="1">The sequence shown here is derived from an EMBL/GenBank/DDBJ whole genome shotgun (WGS) entry which is preliminary data.</text>
</comment>
<dbReference type="OrthoDB" id="309640at2759"/>
<dbReference type="Gene3D" id="3.30.1330.40">
    <property type="entry name" value="RutC-like"/>
    <property type="match status" value="1"/>
</dbReference>
<dbReference type="Proteomes" id="UP000193986">
    <property type="component" value="Unassembled WGS sequence"/>
</dbReference>
<dbReference type="GO" id="GO:0019239">
    <property type="term" value="F:deaminase activity"/>
    <property type="evidence" value="ECO:0007669"/>
    <property type="project" value="TreeGrafter"/>
</dbReference>
<dbReference type="PANTHER" id="PTHR11803:SF39">
    <property type="entry name" value="2-IMINOBUTANOATE_2-IMINOPROPANOATE DEAMINASE"/>
    <property type="match status" value="1"/>
</dbReference>
<dbReference type="GO" id="GO:0005739">
    <property type="term" value="C:mitochondrion"/>
    <property type="evidence" value="ECO:0007669"/>
    <property type="project" value="TreeGrafter"/>
</dbReference>
<dbReference type="InterPro" id="IPR006175">
    <property type="entry name" value="YjgF/YER057c/UK114"/>
</dbReference>
<gene>
    <name evidence="1" type="ORF">BCR39DRAFT_273170</name>
</gene>
<keyword evidence="2" id="KW-1185">Reference proteome</keyword>
<dbReference type="STRING" id="71784.A0A1Y2AUA2"/>
<protein>
    <submittedName>
        <fullName evidence="1">Endoribonuclease L-PSP/chorismate mutase-like protein</fullName>
    </submittedName>
</protein>